<dbReference type="AlphaFoldDB" id="R3TPB6"/>
<protein>
    <submittedName>
        <fullName evidence="1">Uncharacterized protein</fullName>
    </submittedName>
</protein>
<gene>
    <name evidence="1" type="ORF">UC7_02698</name>
</gene>
<evidence type="ECO:0000313" key="2">
    <source>
        <dbReference type="Proteomes" id="UP000013840"/>
    </source>
</evidence>
<reference evidence="1 2" key="1">
    <citation type="submission" date="2013-02" db="EMBL/GenBank/DDBJ databases">
        <title>The Genome Sequence of Enterococcus caccae BAA-1240.</title>
        <authorList>
            <consortium name="The Broad Institute Genome Sequencing Platform"/>
            <consortium name="The Broad Institute Genome Sequencing Center for Infectious Disease"/>
            <person name="Earl A.M."/>
            <person name="Gilmore M.S."/>
            <person name="Lebreton F."/>
            <person name="Walker B."/>
            <person name="Young S.K."/>
            <person name="Zeng Q."/>
            <person name="Gargeya S."/>
            <person name="Fitzgerald M."/>
            <person name="Haas B."/>
            <person name="Abouelleil A."/>
            <person name="Alvarado L."/>
            <person name="Arachchi H.M."/>
            <person name="Berlin A.M."/>
            <person name="Chapman S.B."/>
            <person name="Dewar J."/>
            <person name="Goldberg J."/>
            <person name="Griggs A."/>
            <person name="Gujja S."/>
            <person name="Hansen M."/>
            <person name="Howarth C."/>
            <person name="Imamovic A."/>
            <person name="Larimer J."/>
            <person name="McCowan C."/>
            <person name="Murphy C."/>
            <person name="Neiman D."/>
            <person name="Pearson M."/>
            <person name="Priest M."/>
            <person name="Roberts A."/>
            <person name="Saif S."/>
            <person name="Shea T."/>
            <person name="Sisk P."/>
            <person name="Sykes S."/>
            <person name="Wortman J."/>
            <person name="Nusbaum C."/>
            <person name="Birren B."/>
        </authorList>
    </citation>
    <scope>NUCLEOTIDE SEQUENCE [LARGE SCALE GENOMIC DNA]</scope>
    <source>
        <strain evidence="1 2">ATCC BAA-1240</strain>
    </source>
</reference>
<name>R3TPB6_9ENTE</name>
<proteinExistence type="predicted"/>
<dbReference type="Proteomes" id="UP000013840">
    <property type="component" value="Unassembled WGS sequence"/>
</dbReference>
<comment type="caution">
    <text evidence="1">The sequence shown here is derived from an EMBL/GenBank/DDBJ whole genome shotgun (WGS) entry which is preliminary data.</text>
</comment>
<keyword evidence="2" id="KW-1185">Reference proteome</keyword>
<sequence length="33" mass="3807">MDDSSQLIKGLYKKNLLLKKYGCYCLFVSSTDM</sequence>
<organism evidence="1 2">
    <name type="scientific">Enterococcus caccae ATCC BAA-1240</name>
    <dbReference type="NCBI Taxonomy" id="1158612"/>
    <lineage>
        <taxon>Bacteria</taxon>
        <taxon>Bacillati</taxon>
        <taxon>Bacillota</taxon>
        <taxon>Bacilli</taxon>
        <taxon>Lactobacillales</taxon>
        <taxon>Enterococcaceae</taxon>
        <taxon>Enterococcus</taxon>
    </lineage>
</organism>
<dbReference type="EMBL" id="AJAU01000022">
    <property type="protein sequence ID" value="EOL43369.1"/>
    <property type="molecule type" value="Genomic_DNA"/>
</dbReference>
<evidence type="ECO:0000313" key="1">
    <source>
        <dbReference type="EMBL" id="EOL43369.1"/>
    </source>
</evidence>
<accession>R3TPB6</accession>